<feature type="domain" description="SLH" evidence="2">
    <location>
        <begin position="1196"/>
        <end position="1259"/>
    </location>
</feature>
<keyword evidence="1" id="KW-0732">Signal</keyword>
<dbReference type="Proteomes" id="UP000743001">
    <property type="component" value="Unassembled WGS sequence"/>
</dbReference>
<proteinExistence type="predicted"/>
<dbReference type="Pfam" id="PF00395">
    <property type="entry name" value="SLH"/>
    <property type="match status" value="3"/>
</dbReference>
<accession>A0ABS6FLV6</accession>
<organism evidence="3 4">
    <name type="scientific">Paenibacillus brevis</name>
    <dbReference type="NCBI Taxonomy" id="2841508"/>
    <lineage>
        <taxon>Bacteria</taxon>
        <taxon>Bacillati</taxon>
        <taxon>Bacillota</taxon>
        <taxon>Bacilli</taxon>
        <taxon>Bacillales</taxon>
        <taxon>Paenibacillaceae</taxon>
        <taxon>Paenibacillus</taxon>
    </lineage>
</organism>
<name>A0ABS6FLV6_9BACL</name>
<evidence type="ECO:0000313" key="4">
    <source>
        <dbReference type="Proteomes" id="UP000743001"/>
    </source>
</evidence>
<reference evidence="3 4" key="1">
    <citation type="submission" date="2021-06" db="EMBL/GenBank/DDBJ databases">
        <authorList>
            <person name="Sun Q."/>
            <person name="Li D."/>
        </authorList>
    </citation>
    <scope>NUCLEOTIDE SEQUENCE [LARGE SCALE GENOMIC DNA]</scope>
    <source>
        <strain evidence="3 4">MSJ-6</strain>
    </source>
</reference>
<feature type="chain" id="PRO_5045049822" evidence="1">
    <location>
        <begin position="32"/>
        <end position="1341"/>
    </location>
</feature>
<gene>
    <name evidence="3" type="ORF">KQJ23_03700</name>
</gene>
<protein>
    <submittedName>
        <fullName evidence="3">S-layer homology domain-containing protein</fullName>
    </submittedName>
</protein>
<feature type="domain" description="SLH" evidence="2">
    <location>
        <begin position="1267"/>
        <end position="1339"/>
    </location>
</feature>
<dbReference type="EMBL" id="JAHLQJ010000002">
    <property type="protein sequence ID" value="MBU5670931.1"/>
    <property type="molecule type" value="Genomic_DNA"/>
</dbReference>
<feature type="domain" description="SLH" evidence="2">
    <location>
        <begin position="1130"/>
        <end position="1193"/>
    </location>
</feature>
<dbReference type="PROSITE" id="PS51272">
    <property type="entry name" value="SLH"/>
    <property type="match status" value="3"/>
</dbReference>
<dbReference type="RefSeq" id="WP_216477316.1">
    <property type="nucleotide sequence ID" value="NZ_JAHLQJ010000002.1"/>
</dbReference>
<keyword evidence="4" id="KW-1185">Reference proteome</keyword>
<dbReference type="InterPro" id="IPR001119">
    <property type="entry name" value="SLH_dom"/>
</dbReference>
<feature type="signal peptide" evidence="1">
    <location>
        <begin position="1"/>
        <end position="31"/>
    </location>
</feature>
<evidence type="ECO:0000256" key="1">
    <source>
        <dbReference type="SAM" id="SignalP"/>
    </source>
</evidence>
<evidence type="ECO:0000313" key="3">
    <source>
        <dbReference type="EMBL" id="MBU5670931.1"/>
    </source>
</evidence>
<evidence type="ECO:0000259" key="2">
    <source>
        <dbReference type="PROSITE" id="PS51272"/>
    </source>
</evidence>
<sequence length="1341" mass="146941">MQRFKKPFIWLALISLVLTLVPPGLSPKASAANGTTYFSPDIMGIRDTANLDVSTLAKPGDALRKVVYLTNSANLSISGSYSKVSGDSLKAQVDLLIYDGSKWTEDKLHSAPGTVQKDPSDPNRFLANNLTLFPGLNRITFSGKFGNAEGSESFYVLYDKVPYVTKLVVSGTGLLTDINLNEGSRVVVKNSRVSLMGEVYNTTKATVSVNGGTELNTNVYNNQLATPPLTLTPGLNKVKITFSNSTDSVEVLRDIYYFTDQNPFIGLYVLDDTVKEYDILNNVPSVKDNGQTTAGMVGQFLVPYTSDPFSLSNLEISVDGTPVTFTSLAPNLYNTSGAFTMTNSTEEVVIEDGTGPAYRLITARLSPYTLSIDPATAVTAKEQMPTIKVTYTYPNAATAPYEASLQKKFLLSNNVTITAMKLLPDYVSTNNGDITNVSQVNLSGSQVSSNEFYILVETNSAPASWDSLKGTYMPLASANVVISTPAVQATKKNSAGNSVPVSNTYIYKISNFANGQQSVQFKFDNSGAYTAQISYASKSYINVDNLVDGQTYPYNSANQTVQAFPITGQYIGFPNIENAQYFVNGIDGSTLDSTQGASTDLGVTATDTDFKLSLNISTNGPLVTGENRIEFRGVSLDAAGNRQVVSKVIRFYIIDENVATITEFKPAKVPATGQSRVVFPTWTDFNTNPRSTVTEETIRKILELPTEFTYSDEKYTTSEQDYDLTIRGSGAKIVNLYQGSTNLLTVNIPRVGDAPLEGLKQSGSASEPIYYDVIGNENDFIIRVRAFKFDAPGTHVYNLEMINNTGARTNQRLEITREVAPYRLLAPQPTVGGDYIVNKNFIRFDIEAEGATKVIIGKEEAIRRTEPDKSNRFTLDYVGLKPDKSNKIKIQIVRGDTTLSDEINVYYTGTVTIDSQFMAEKPATKYSVFNKKVELSFPKGTVMQSAAMNNDRITKFYPDTKLLFGIADPKDGVVERRNDYGVLIGNNSDINNGYHIPAIYPSRFASKDDTYNFIRVSDIYWISGGLGELGNKGDIAGYKPATNGIAPYSTEGIFTAFEKEREVVPSQRGSLKLSYDSNVVDEAGSLVTVFRFVDEGGYGRWEPVAGEIDTKSHTITVPFDKFGYYTVMKLSRSYTDITNHPWARNLLNGLYSKGIMQPLRADAFGADDQTTRGEFATLLVKGLSIPINADESQQTFFDVQFETKTATWDFEHLETAARAGIITGRSEGFFYPNMPITREEAAVMIARAMKSSLKLPVNDQKLKDSLAKSFLDSGKMDYYALPAISAVTKAKIMSGSAVTLPGAKKASYNFNPDSNMTRAEAAKITIELLKKTTSIFPKNFS</sequence>
<comment type="caution">
    <text evidence="3">The sequence shown here is derived from an EMBL/GenBank/DDBJ whole genome shotgun (WGS) entry which is preliminary data.</text>
</comment>